<reference evidence="10 15" key="3">
    <citation type="submission" date="2019-07" db="EMBL/GenBank/DDBJ databases">
        <title>antibiotic susceptibility of plant-derived lactic acid bacteria.</title>
        <authorList>
            <person name="Sugiyama M."/>
            <person name="Noda M."/>
        </authorList>
    </citation>
    <scope>NUCLEOTIDE SEQUENCE [LARGE SCALE GENOMIC DNA]</scope>
    <source>
        <strain evidence="10 15">15-1A</strain>
    </source>
</reference>
<reference evidence="11 13" key="1">
    <citation type="submission" date="2016-12" db="EMBL/GenBank/DDBJ databases">
        <authorList>
            <person name="Song W.-J."/>
            <person name="Kurnit D.M."/>
        </authorList>
    </citation>
    <scope>NUCLEOTIDE SEQUENCE [LARGE SCALE GENOMIC DNA]</scope>
    <source>
        <strain evidence="11 13">CGB1038-1_S1</strain>
    </source>
</reference>
<dbReference type="OrthoDB" id="9801517at2"/>
<dbReference type="GO" id="GO:0016297">
    <property type="term" value="F:fatty acyl-[ACP] hydrolase activity"/>
    <property type="evidence" value="ECO:0007669"/>
    <property type="project" value="InterPro"/>
</dbReference>
<name>A0A1V2UKT4_ENTMU</name>
<dbReference type="InterPro" id="IPR045023">
    <property type="entry name" value="FATA/B"/>
</dbReference>
<evidence type="ECO:0000256" key="2">
    <source>
        <dbReference type="ARBA" id="ARBA00022516"/>
    </source>
</evidence>
<evidence type="ECO:0000313" key="12">
    <source>
        <dbReference type="EMBL" id="PTO36285.1"/>
    </source>
</evidence>
<protein>
    <submittedName>
        <fullName evidence="10">Acyl-ACP thioesterase</fullName>
    </submittedName>
    <submittedName>
        <fullName evidence="11">Acyl-[acyl-carrier-protein] thioesterase</fullName>
    </submittedName>
</protein>
<proteinExistence type="inferred from homology"/>
<dbReference type="PANTHER" id="PTHR31727:SF6">
    <property type="entry name" value="OLEOYL-ACYL CARRIER PROTEIN THIOESTERASE 1, CHLOROPLASTIC"/>
    <property type="match status" value="1"/>
</dbReference>
<dbReference type="EMBL" id="MSTR01000004">
    <property type="protein sequence ID" value="ONN43647.1"/>
    <property type="molecule type" value="Genomic_DNA"/>
</dbReference>
<dbReference type="RefSeq" id="WP_010736089.1">
    <property type="nucleotide sequence ID" value="NZ_AP019810.1"/>
</dbReference>
<dbReference type="Pfam" id="PF01643">
    <property type="entry name" value="Acyl-ACP_TE"/>
    <property type="match status" value="1"/>
</dbReference>
<keyword evidence="7" id="KW-0275">Fatty acid biosynthesis</keyword>
<evidence type="ECO:0000256" key="1">
    <source>
        <dbReference type="ARBA" id="ARBA00006500"/>
    </source>
</evidence>
<dbReference type="InterPro" id="IPR029069">
    <property type="entry name" value="HotDog_dom_sf"/>
</dbReference>
<dbReference type="AlphaFoldDB" id="A0A1V2UKT4"/>
<organism evidence="11 13">
    <name type="scientific">Enterococcus mundtii</name>
    <dbReference type="NCBI Taxonomy" id="53346"/>
    <lineage>
        <taxon>Bacteria</taxon>
        <taxon>Bacillati</taxon>
        <taxon>Bacillota</taxon>
        <taxon>Bacilli</taxon>
        <taxon>Lactobacillales</taxon>
        <taxon>Enterococcaceae</taxon>
        <taxon>Enterococcus</taxon>
    </lineage>
</organism>
<reference evidence="12 14" key="2">
    <citation type="submission" date="2018-03" db="EMBL/GenBank/DDBJ databases">
        <title>Draft genome sequences of four Enterococcus mundtii strains isolated from beef slaughterhouses in Kenya.</title>
        <authorList>
            <person name="Wambui J."/>
            <person name="Stevens M."/>
            <person name="Njage P."/>
            <person name="Stephan R."/>
            <person name="Tasara T."/>
        </authorList>
    </citation>
    <scope>NUCLEOTIDE SEQUENCE [LARGE SCALE GENOMIC DNA]</scope>
    <source>
        <strain evidence="12 14">H18-EM</strain>
    </source>
</reference>
<dbReference type="EMBL" id="AP019810">
    <property type="protein sequence ID" value="BBM15522.1"/>
    <property type="molecule type" value="Genomic_DNA"/>
</dbReference>
<evidence type="ECO:0000256" key="5">
    <source>
        <dbReference type="ARBA" id="ARBA00022946"/>
    </source>
</evidence>
<feature type="domain" description="Acyl-ACP thioesterase N-terminal hotdog" evidence="8">
    <location>
        <begin position="3"/>
        <end position="131"/>
    </location>
</feature>
<dbReference type="Proteomes" id="UP000509460">
    <property type="component" value="Chromosome"/>
</dbReference>
<accession>A0A1V2UKT4</accession>
<dbReference type="EMBL" id="PYGR01000011">
    <property type="protein sequence ID" value="PTO36285.1"/>
    <property type="molecule type" value="Genomic_DNA"/>
</dbReference>
<dbReference type="Proteomes" id="UP000189299">
    <property type="component" value="Unassembled WGS sequence"/>
</dbReference>
<dbReference type="SUPFAM" id="SSF54637">
    <property type="entry name" value="Thioesterase/thiol ester dehydrase-isomerase"/>
    <property type="match status" value="2"/>
</dbReference>
<dbReference type="PANTHER" id="PTHR31727">
    <property type="entry name" value="OLEOYL-ACYL CARRIER PROTEIN THIOESTERASE 1, CHLOROPLASTIC"/>
    <property type="match status" value="1"/>
</dbReference>
<dbReference type="STRING" id="53346.A5802_000261"/>
<evidence type="ECO:0000313" key="10">
    <source>
        <dbReference type="EMBL" id="BBM15522.1"/>
    </source>
</evidence>
<evidence type="ECO:0000256" key="3">
    <source>
        <dbReference type="ARBA" id="ARBA00022801"/>
    </source>
</evidence>
<keyword evidence="2" id="KW-0444">Lipid biosynthesis</keyword>
<sequence length="249" mass="29469">MAQKYTKKHEVSYYECDINKTMTFPSMLGVVIKTSEEQSDHLGRGTDFVSSFGLTWVITNYSMNINRLPHVGEKIDVTTQAMQYNKFFCYRNFWIHDEEGNELVEIESVFVLMDLVNRKMSSVNEEIIAPFESEKIKKIKRQEKIEPIESGLMLPYRVRFYDIDSNQHVNNAMYFNWIIDVLGYDFLTTHTPKHVLIRFDKEVEYGNEIESHYEQTVSGTEVKTRHEIRMQEQLYCAANILWEKNEETK</sequence>
<keyword evidence="6" id="KW-0443">Lipid metabolism</keyword>
<evidence type="ECO:0000313" key="13">
    <source>
        <dbReference type="Proteomes" id="UP000189299"/>
    </source>
</evidence>
<evidence type="ECO:0000259" key="8">
    <source>
        <dbReference type="Pfam" id="PF01643"/>
    </source>
</evidence>
<evidence type="ECO:0000256" key="6">
    <source>
        <dbReference type="ARBA" id="ARBA00023098"/>
    </source>
</evidence>
<evidence type="ECO:0000313" key="15">
    <source>
        <dbReference type="Proteomes" id="UP000509460"/>
    </source>
</evidence>
<dbReference type="Pfam" id="PF20791">
    <property type="entry name" value="Acyl-ACP_TE_C"/>
    <property type="match status" value="1"/>
</dbReference>
<evidence type="ECO:0000313" key="14">
    <source>
        <dbReference type="Proteomes" id="UP000244022"/>
    </source>
</evidence>
<dbReference type="InterPro" id="IPR002864">
    <property type="entry name" value="Acyl-ACP_thioesterase_NHD"/>
</dbReference>
<dbReference type="InterPro" id="IPR049427">
    <property type="entry name" value="Acyl-ACP_TE_C"/>
</dbReference>
<evidence type="ECO:0000313" key="11">
    <source>
        <dbReference type="EMBL" id="ONN43647.1"/>
    </source>
</evidence>
<dbReference type="Proteomes" id="UP000244022">
    <property type="component" value="Unassembled WGS sequence"/>
</dbReference>
<feature type="domain" description="Acyl-ACP thioesterase-like C-terminal" evidence="9">
    <location>
        <begin position="146"/>
        <end position="244"/>
    </location>
</feature>
<evidence type="ECO:0000259" key="9">
    <source>
        <dbReference type="Pfam" id="PF20791"/>
    </source>
</evidence>
<evidence type="ECO:0000256" key="7">
    <source>
        <dbReference type="ARBA" id="ARBA00023160"/>
    </source>
</evidence>
<dbReference type="GO" id="GO:0000036">
    <property type="term" value="F:acyl carrier activity"/>
    <property type="evidence" value="ECO:0007669"/>
    <property type="project" value="TreeGrafter"/>
</dbReference>
<comment type="similarity">
    <text evidence="1">Belongs to the acyl-ACP thioesterase family.</text>
</comment>
<gene>
    <name evidence="11" type="ORF">BTN92_04925</name>
    <name evidence="12" type="ORF">C6N14_04215</name>
    <name evidence="10" type="ORF">EM151A_2341</name>
</gene>
<dbReference type="Gene3D" id="3.10.129.10">
    <property type="entry name" value="Hotdog Thioesterase"/>
    <property type="match status" value="1"/>
</dbReference>
<keyword evidence="3" id="KW-0378">Hydrolase</keyword>
<evidence type="ECO:0000256" key="4">
    <source>
        <dbReference type="ARBA" id="ARBA00022832"/>
    </source>
</evidence>
<dbReference type="CDD" id="cd00586">
    <property type="entry name" value="4HBT"/>
    <property type="match status" value="1"/>
</dbReference>
<keyword evidence="5" id="KW-0809">Transit peptide</keyword>
<keyword evidence="4" id="KW-0276">Fatty acid metabolism</keyword>